<gene>
    <name evidence="2" type="ORF">Csa_6G401480</name>
</gene>
<keyword evidence="1" id="KW-0732">Signal</keyword>
<reference evidence="2 3" key="2">
    <citation type="journal article" date="2009" name="PLoS ONE">
        <title>An integrated genetic and cytogenetic map of the cucumber genome.</title>
        <authorList>
            <person name="Ren Y."/>
            <person name="Zhang Z."/>
            <person name="Liu J."/>
            <person name="Staub J.E."/>
            <person name="Han Y."/>
            <person name="Cheng Z."/>
            <person name="Li X."/>
            <person name="Lu J."/>
            <person name="Miao H."/>
            <person name="Kang H."/>
            <person name="Xie B."/>
            <person name="Gu X."/>
            <person name="Wang X."/>
            <person name="Du Y."/>
            <person name="Jin W."/>
            <person name="Huang S."/>
        </authorList>
    </citation>
    <scope>NUCLEOTIDE SEQUENCE [LARGE SCALE GENOMIC DNA]</scope>
    <source>
        <strain evidence="3">cv. 9930</strain>
    </source>
</reference>
<dbReference type="Proteomes" id="UP000029981">
    <property type="component" value="Chromosome 6"/>
</dbReference>
<name>A0A0A0KDZ6_CUCSA</name>
<feature type="signal peptide" evidence="1">
    <location>
        <begin position="1"/>
        <end position="21"/>
    </location>
</feature>
<feature type="chain" id="PRO_5001965203" evidence="1">
    <location>
        <begin position="22"/>
        <end position="98"/>
    </location>
</feature>
<evidence type="ECO:0000313" key="2">
    <source>
        <dbReference type="EMBL" id="KGN47778.1"/>
    </source>
</evidence>
<accession>A0A0A0KDZ6</accession>
<dbReference type="EMBL" id="CM002927">
    <property type="protein sequence ID" value="KGN47778.1"/>
    <property type="molecule type" value="Genomic_DNA"/>
</dbReference>
<dbReference type="Gramene" id="KGN47778">
    <property type="protein sequence ID" value="KGN47778"/>
    <property type="gene ID" value="Csa_6G401480"/>
</dbReference>
<sequence>MKNQFLNPFLLLSFPFPLFSSATLRLPLPLLSGAAVSSSSSSSSTTSSTSTFGFPFPIMITLIGFDPFSSAFLSLFPVSLHHSSPTLFLPIQFFSISS</sequence>
<proteinExistence type="predicted"/>
<organism evidence="2 3">
    <name type="scientific">Cucumis sativus</name>
    <name type="common">Cucumber</name>
    <dbReference type="NCBI Taxonomy" id="3659"/>
    <lineage>
        <taxon>Eukaryota</taxon>
        <taxon>Viridiplantae</taxon>
        <taxon>Streptophyta</taxon>
        <taxon>Embryophyta</taxon>
        <taxon>Tracheophyta</taxon>
        <taxon>Spermatophyta</taxon>
        <taxon>Magnoliopsida</taxon>
        <taxon>eudicotyledons</taxon>
        <taxon>Gunneridae</taxon>
        <taxon>Pentapetalae</taxon>
        <taxon>rosids</taxon>
        <taxon>fabids</taxon>
        <taxon>Cucurbitales</taxon>
        <taxon>Cucurbitaceae</taxon>
        <taxon>Benincaseae</taxon>
        <taxon>Cucumis</taxon>
    </lineage>
</organism>
<protein>
    <submittedName>
        <fullName evidence="2">Uncharacterized protein</fullName>
    </submittedName>
</protein>
<evidence type="ECO:0000313" key="3">
    <source>
        <dbReference type="Proteomes" id="UP000029981"/>
    </source>
</evidence>
<evidence type="ECO:0000256" key="1">
    <source>
        <dbReference type="SAM" id="SignalP"/>
    </source>
</evidence>
<reference evidence="2 3" key="3">
    <citation type="journal article" date="2010" name="BMC Genomics">
        <title>Transcriptome sequencing and comparative analysis of cucumber flowers with different sex types.</title>
        <authorList>
            <person name="Guo S."/>
            <person name="Zheng Y."/>
            <person name="Joung J.G."/>
            <person name="Liu S."/>
            <person name="Zhang Z."/>
            <person name="Crasta O.R."/>
            <person name="Sobral B.W."/>
            <person name="Xu Y."/>
            <person name="Huang S."/>
            <person name="Fei Z."/>
        </authorList>
    </citation>
    <scope>NUCLEOTIDE SEQUENCE [LARGE SCALE GENOMIC DNA]</scope>
    <source>
        <strain evidence="3">cv. 9930</strain>
    </source>
</reference>
<reference evidence="2 3" key="4">
    <citation type="journal article" date="2011" name="BMC Genomics">
        <title>RNA-Seq improves annotation of protein-coding genes in the cucumber genome.</title>
        <authorList>
            <person name="Li Z."/>
            <person name="Zhang Z."/>
            <person name="Yan P."/>
            <person name="Huang S."/>
            <person name="Fei Z."/>
            <person name="Lin K."/>
        </authorList>
    </citation>
    <scope>NUCLEOTIDE SEQUENCE [LARGE SCALE GENOMIC DNA]</scope>
    <source>
        <strain evidence="3">cv. 9930</strain>
    </source>
</reference>
<dbReference type="AlphaFoldDB" id="A0A0A0KDZ6"/>
<keyword evidence="3" id="KW-1185">Reference proteome</keyword>
<reference evidence="2 3" key="1">
    <citation type="journal article" date="2009" name="Nat. Genet.">
        <title>The genome of the cucumber, Cucumis sativus L.</title>
        <authorList>
            <person name="Huang S."/>
            <person name="Li R."/>
            <person name="Zhang Z."/>
            <person name="Li L."/>
            <person name="Gu X."/>
            <person name="Fan W."/>
            <person name="Lucas W.J."/>
            <person name="Wang X."/>
            <person name="Xie B."/>
            <person name="Ni P."/>
            <person name="Ren Y."/>
            <person name="Zhu H."/>
            <person name="Li J."/>
            <person name="Lin K."/>
            <person name="Jin W."/>
            <person name="Fei Z."/>
            <person name="Li G."/>
            <person name="Staub J."/>
            <person name="Kilian A."/>
            <person name="van der Vossen E.A."/>
            <person name="Wu Y."/>
            <person name="Guo J."/>
            <person name="He J."/>
            <person name="Jia Z."/>
            <person name="Ren Y."/>
            <person name="Tian G."/>
            <person name="Lu Y."/>
            <person name="Ruan J."/>
            <person name="Qian W."/>
            <person name="Wang M."/>
            <person name="Huang Q."/>
            <person name="Li B."/>
            <person name="Xuan Z."/>
            <person name="Cao J."/>
            <person name="Asan"/>
            <person name="Wu Z."/>
            <person name="Zhang J."/>
            <person name="Cai Q."/>
            <person name="Bai Y."/>
            <person name="Zhao B."/>
            <person name="Han Y."/>
            <person name="Li Y."/>
            <person name="Li X."/>
            <person name="Wang S."/>
            <person name="Shi Q."/>
            <person name="Liu S."/>
            <person name="Cho W.K."/>
            <person name="Kim J.Y."/>
            <person name="Xu Y."/>
            <person name="Heller-Uszynska K."/>
            <person name="Miao H."/>
            <person name="Cheng Z."/>
            <person name="Zhang S."/>
            <person name="Wu J."/>
            <person name="Yang Y."/>
            <person name="Kang H."/>
            <person name="Li M."/>
            <person name="Liang H."/>
            <person name="Ren X."/>
            <person name="Shi Z."/>
            <person name="Wen M."/>
            <person name="Jian M."/>
            <person name="Yang H."/>
            <person name="Zhang G."/>
            <person name="Yang Z."/>
            <person name="Chen R."/>
            <person name="Liu S."/>
            <person name="Li J."/>
            <person name="Ma L."/>
            <person name="Liu H."/>
            <person name="Zhou Y."/>
            <person name="Zhao J."/>
            <person name="Fang X."/>
            <person name="Li G."/>
            <person name="Fang L."/>
            <person name="Li Y."/>
            <person name="Liu D."/>
            <person name="Zheng H."/>
            <person name="Zhang Y."/>
            <person name="Qin N."/>
            <person name="Li Z."/>
            <person name="Yang G."/>
            <person name="Yang S."/>
            <person name="Bolund L."/>
            <person name="Kristiansen K."/>
            <person name="Zheng H."/>
            <person name="Li S."/>
            <person name="Zhang X."/>
            <person name="Yang H."/>
            <person name="Wang J."/>
            <person name="Sun R."/>
            <person name="Zhang B."/>
            <person name="Jiang S."/>
            <person name="Wang J."/>
            <person name="Du Y."/>
            <person name="Li S."/>
        </authorList>
    </citation>
    <scope>NUCLEOTIDE SEQUENCE [LARGE SCALE GENOMIC DNA]</scope>
    <source>
        <strain evidence="3">cv. 9930</strain>
    </source>
</reference>